<dbReference type="AlphaFoldDB" id="A0AAW3H9D0"/>
<name>A0AAW3H9D0_STRGN</name>
<feature type="transmembrane region" description="Helical" evidence="1">
    <location>
        <begin position="12"/>
        <end position="31"/>
    </location>
</feature>
<accession>A0AAW3H9D0</accession>
<keyword evidence="1" id="KW-0472">Membrane</keyword>
<evidence type="ECO:0000256" key="1">
    <source>
        <dbReference type="SAM" id="Phobius"/>
    </source>
</evidence>
<keyword evidence="1" id="KW-1133">Transmembrane helix</keyword>
<sequence length="189" mass="22070">MKVYKRDSSTFYFIGFLLLLGIFFTMGFASLDKQTTALESQNNANQIIYRNPISKEDERSGQTTEESDVMLNMVYWGVGIIAILMFVLGYISNHRPPILEMDQLGMRLRGLSDKSEKFFLWQEIEKIEYDLYRSHRTSADPNIRILYFYPKDQDASAISLNLDHVKDVSFNELHQQISELAPHIKWLFP</sequence>
<reference evidence="2 3" key="1">
    <citation type="submission" date="2015-02" db="EMBL/GenBank/DDBJ databases">
        <title>Evolution of amylase-binding proteins of oral streptococcal species.</title>
        <authorList>
            <person name="Haase E.M."/>
        </authorList>
    </citation>
    <scope>NUCLEOTIDE SEQUENCE [LARGE SCALE GENOMIC DNA]</scope>
    <source>
        <strain evidence="2 3">G9B</strain>
    </source>
</reference>
<dbReference type="Proteomes" id="UP000033658">
    <property type="component" value="Unassembled WGS sequence"/>
</dbReference>
<protein>
    <submittedName>
        <fullName evidence="2">Uncharacterized protein</fullName>
    </submittedName>
</protein>
<feature type="transmembrane region" description="Helical" evidence="1">
    <location>
        <begin position="73"/>
        <end position="91"/>
    </location>
</feature>
<dbReference type="EMBL" id="JYGL01000001">
    <property type="protein sequence ID" value="KJQ59293.1"/>
    <property type="molecule type" value="Genomic_DNA"/>
</dbReference>
<organism evidence="2 3">
    <name type="scientific">Streptococcus gordonii</name>
    <dbReference type="NCBI Taxonomy" id="1302"/>
    <lineage>
        <taxon>Bacteria</taxon>
        <taxon>Bacillati</taxon>
        <taxon>Bacillota</taxon>
        <taxon>Bacilli</taxon>
        <taxon>Lactobacillales</taxon>
        <taxon>Streptococcaceae</taxon>
        <taxon>Streptococcus</taxon>
    </lineage>
</organism>
<gene>
    <name evidence="2" type="ORF">TZ86_01146</name>
</gene>
<keyword evidence="1" id="KW-0812">Transmembrane</keyword>
<proteinExistence type="predicted"/>
<evidence type="ECO:0000313" key="2">
    <source>
        <dbReference type="EMBL" id="KJQ59293.1"/>
    </source>
</evidence>
<evidence type="ECO:0000313" key="3">
    <source>
        <dbReference type="Proteomes" id="UP000033658"/>
    </source>
</evidence>
<comment type="caution">
    <text evidence="2">The sequence shown here is derived from an EMBL/GenBank/DDBJ whole genome shotgun (WGS) entry which is preliminary data.</text>
</comment>
<dbReference type="RefSeq" id="WP_045504227.1">
    <property type="nucleotide sequence ID" value="NZ_JYGL01000001.1"/>
</dbReference>